<accession>A0A1T4LN77</accession>
<evidence type="ECO:0000256" key="1">
    <source>
        <dbReference type="SAM" id="MobiDB-lite"/>
    </source>
</evidence>
<dbReference type="Proteomes" id="UP000190092">
    <property type="component" value="Unassembled WGS sequence"/>
</dbReference>
<reference evidence="4" key="1">
    <citation type="submission" date="2017-02" db="EMBL/GenBank/DDBJ databases">
        <authorList>
            <person name="Varghese N."/>
            <person name="Submissions S."/>
        </authorList>
    </citation>
    <scope>NUCLEOTIDE SEQUENCE [LARGE SCALE GENOMIC DNA]</scope>
    <source>
        <strain evidence="4">ATCC 27094</strain>
    </source>
</reference>
<protein>
    <submittedName>
        <fullName evidence="3">Uncharacterized protein</fullName>
    </submittedName>
</protein>
<evidence type="ECO:0000256" key="2">
    <source>
        <dbReference type="SAM" id="SignalP"/>
    </source>
</evidence>
<gene>
    <name evidence="3" type="ORF">SAMN02745126_01618</name>
</gene>
<proteinExistence type="predicted"/>
<feature type="compositionally biased region" description="Low complexity" evidence="1">
    <location>
        <begin position="171"/>
        <end position="186"/>
    </location>
</feature>
<dbReference type="AlphaFoldDB" id="A0A1T4LN77"/>
<feature type="chain" id="PRO_5012436677" evidence="2">
    <location>
        <begin position="18"/>
        <end position="341"/>
    </location>
</feature>
<sequence length="341" mass="34403">MAAALLGVLVLPGVAAAQGEAMPVYNWVKASAPPANAVTAPEPPHAATCRAQNRGGGLWVGSWDGSHCMIFDGGSKVSSNRELQFLVVAPGSSPARWVPGRRSLAGALNAGDLFGGITTQYVCSQQGGVGALYEGTCSTVLATNGQAPVFVLLGVDRPVGAPGAASGGPAAGAATAGTAGGPAPNNGTGVPQYRWVAAGAPPANVVVAPDEPHYAVCRGRHGGSAPGTRVGLWTGRQCFGSYGGAPQPLEGPIAFLVLAGGGGARWAEGSNKRQPGNAGRFPPNVVNIGKNEFGLDQVVCSLAGGIGWVYDDVCEVTYFDMGGPNPYSMFKPTRLLIGTIQ</sequence>
<feature type="signal peptide" evidence="2">
    <location>
        <begin position="1"/>
        <end position="17"/>
    </location>
</feature>
<feature type="region of interest" description="Disordered" evidence="1">
    <location>
        <begin position="163"/>
        <end position="186"/>
    </location>
</feature>
<organism evidence="3 4">
    <name type="scientific">Enhydrobacter aerosaccus</name>
    <dbReference type="NCBI Taxonomy" id="225324"/>
    <lineage>
        <taxon>Bacteria</taxon>
        <taxon>Pseudomonadati</taxon>
        <taxon>Pseudomonadota</taxon>
        <taxon>Alphaproteobacteria</taxon>
        <taxon>Hyphomicrobiales</taxon>
        <taxon>Enhydrobacter</taxon>
    </lineage>
</organism>
<keyword evidence="2" id="KW-0732">Signal</keyword>
<dbReference type="EMBL" id="FUWJ01000001">
    <property type="protein sequence ID" value="SJZ55914.1"/>
    <property type="molecule type" value="Genomic_DNA"/>
</dbReference>
<name>A0A1T4LN77_9HYPH</name>
<evidence type="ECO:0000313" key="3">
    <source>
        <dbReference type="EMBL" id="SJZ55914.1"/>
    </source>
</evidence>
<keyword evidence="4" id="KW-1185">Reference proteome</keyword>
<evidence type="ECO:0000313" key="4">
    <source>
        <dbReference type="Proteomes" id="UP000190092"/>
    </source>
</evidence>